<evidence type="ECO:0000259" key="1">
    <source>
        <dbReference type="PROSITE" id="PS50848"/>
    </source>
</evidence>
<reference evidence="2 3" key="1">
    <citation type="journal article" date="2019" name="Sci. Rep.">
        <title>Nanopore sequencing improves the draft genome of the human pathogenic amoeba Naegleria fowleri.</title>
        <authorList>
            <person name="Liechti N."/>
            <person name="Schurch N."/>
            <person name="Bruggmann R."/>
            <person name="Wittwer M."/>
        </authorList>
    </citation>
    <scope>NUCLEOTIDE SEQUENCE [LARGE SCALE GENOMIC DNA]</scope>
    <source>
        <strain evidence="2 3">ATCC 30894</strain>
    </source>
</reference>
<dbReference type="InterPro" id="IPR051213">
    <property type="entry name" value="START_lipid_transfer"/>
</dbReference>
<dbReference type="GO" id="GO:0008289">
    <property type="term" value="F:lipid binding"/>
    <property type="evidence" value="ECO:0007669"/>
    <property type="project" value="InterPro"/>
</dbReference>
<dbReference type="PROSITE" id="PS50848">
    <property type="entry name" value="START"/>
    <property type="match status" value="1"/>
</dbReference>
<dbReference type="GeneID" id="68117984"/>
<evidence type="ECO:0000313" key="3">
    <source>
        <dbReference type="Proteomes" id="UP000444721"/>
    </source>
</evidence>
<dbReference type="PANTHER" id="PTHR19308">
    <property type="entry name" value="PHOSPHATIDYLCHOLINE TRANSFER PROTEIN"/>
    <property type="match status" value="1"/>
</dbReference>
<feature type="domain" description="START" evidence="1">
    <location>
        <begin position="76"/>
        <end position="225"/>
    </location>
</feature>
<dbReference type="GO" id="GO:0005737">
    <property type="term" value="C:cytoplasm"/>
    <property type="evidence" value="ECO:0007669"/>
    <property type="project" value="UniProtKB-ARBA"/>
</dbReference>
<protein>
    <recommendedName>
        <fullName evidence="1">START domain-containing protein</fullName>
    </recommendedName>
</protein>
<gene>
    <name evidence="2" type="ORF">FDP41_010769</name>
</gene>
<sequence length="258" mass="29122">MSESSSSSTAHTLSSQICSALRSAALKQHWQQAHVIGLQLSSPQALQDGSFKFYHHSKNDLAIFYKDIPNDISIVRGEGICEKMKAEEFLNTFLSNDMTIRKQFDAHVMRSEIVERWKDQDGEWFVEYFASPSLAMISSRDFVNIYHIETLPKSNEFIYTSTSVPESIGYQLPSNVSTVKGAVRGVNVVSTLRLQQLENGDLKMVYVNHAKPNGWIPFSVINASIFGVPQVLKQTALYLRSKLRPLNHEEPGLKNLKQ</sequence>
<comment type="caution">
    <text evidence="2">The sequence shown here is derived from an EMBL/GenBank/DDBJ whole genome shotgun (WGS) entry which is preliminary data.</text>
</comment>
<dbReference type="Proteomes" id="UP000444721">
    <property type="component" value="Unassembled WGS sequence"/>
</dbReference>
<keyword evidence="3" id="KW-1185">Reference proteome</keyword>
<proteinExistence type="predicted"/>
<dbReference type="VEuPathDB" id="AmoebaDB:NfTy_014580"/>
<organism evidence="2 3">
    <name type="scientific">Naegleria fowleri</name>
    <name type="common">Brain eating amoeba</name>
    <dbReference type="NCBI Taxonomy" id="5763"/>
    <lineage>
        <taxon>Eukaryota</taxon>
        <taxon>Discoba</taxon>
        <taxon>Heterolobosea</taxon>
        <taxon>Tetramitia</taxon>
        <taxon>Eutetramitia</taxon>
        <taxon>Vahlkampfiidae</taxon>
        <taxon>Naegleria</taxon>
    </lineage>
</organism>
<dbReference type="Pfam" id="PF01852">
    <property type="entry name" value="START"/>
    <property type="match status" value="1"/>
</dbReference>
<dbReference type="InterPro" id="IPR002913">
    <property type="entry name" value="START_lipid-bd_dom"/>
</dbReference>
<dbReference type="SUPFAM" id="SSF55961">
    <property type="entry name" value="Bet v1-like"/>
    <property type="match status" value="1"/>
</dbReference>
<dbReference type="Gene3D" id="3.30.530.20">
    <property type="match status" value="1"/>
</dbReference>
<dbReference type="RefSeq" id="XP_044567503.1">
    <property type="nucleotide sequence ID" value="XM_044701102.1"/>
</dbReference>
<accession>A0A6A5CAV7</accession>
<dbReference type="VEuPathDB" id="AmoebaDB:NF0024160"/>
<dbReference type="CDD" id="cd00177">
    <property type="entry name" value="START"/>
    <property type="match status" value="1"/>
</dbReference>
<dbReference type="AlphaFoldDB" id="A0A6A5CAV7"/>
<dbReference type="VEuPathDB" id="AmoebaDB:FDP41_010769"/>
<name>A0A6A5CAV7_NAEFO</name>
<evidence type="ECO:0000313" key="2">
    <source>
        <dbReference type="EMBL" id="KAF0982790.1"/>
    </source>
</evidence>
<dbReference type="InterPro" id="IPR023393">
    <property type="entry name" value="START-like_dom_sf"/>
</dbReference>
<dbReference type="OrthoDB" id="10398805at2759"/>
<dbReference type="PANTHER" id="PTHR19308:SF14">
    <property type="entry name" value="START DOMAIN-CONTAINING PROTEIN"/>
    <property type="match status" value="1"/>
</dbReference>
<dbReference type="EMBL" id="VFQX01000007">
    <property type="protein sequence ID" value="KAF0982790.1"/>
    <property type="molecule type" value="Genomic_DNA"/>
</dbReference>